<dbReference type="PANTHER" id="PTHR37166">
    <property type="entry name" value="PROTEIN FLAG"/>
    <property type="match status" value="1"/>
</dbReference>
<dbReference type="PANTHER" id="PTHR37166:SF1">
    <property type="entry name" value="PROTEIN FLAG"/>
    <property type="match status" value="1"/>
</dbReference>
<dbReference type="InterPro" id="IPR005186">
    <property type="entry name" value="FlaG"/>
</dbReference>
<dbReference type="AlphaFoldDB" id="A0A383RIK1"/>
<protein>
    <submittedName>
        <fullName evidence="1">YvyC</fullName>
    </submittedName>
</protein>
<dbReference type="Gene3D" id="3.30.160.170">
    <property type="entry name" value="FlaG-like"/>
    <property type="match status" value="1"/>
</dbReference>
<evidence type="ECO:0000313" key="2">
    <source>
        <dbReference type="Proteomes" id="UP000304148"/>
    </source>
</evidence>
<dbReference type="Pfam" id="PF03646">
    <property type="entry name" value="FlaG"/>
    <property type="match status" value="1"/>
</dbReference>
<dbReference type="RefSeq" id="WP_072729043.1">
    <property type="nucleotide sequence ID" value="NZ_LS992241.1"/>
</dbReference>
<accession>A0A383RIK1</accession>
<reference evidence="2" key="1">
    <citation type="submission" date="2018-08" db="EMBL/GenBank/DDBJ databases">
        <authorList>
            <person name="Chevrot R."/>
        </authorList>
    </citation>
    <scope>NUCLEOTIDE SEQUENCE [LARGE SCALE GENOMIC DNA]</scope>
</reference>
<dbReference type="Proteomes" id="UP000304148">
    <property type="component" value="Chromosome"/>
</dbReference>
<dbReference type="EMBL" id="LS992241">
    <property type="protein sequence ID" value="SYX86501.1"/>
    <property type="molecule type" value="Genomic_DNA"/>
</dbReference>
<gene>
    <name evidence="1" type="ORF">PBLR_14927</name>
</gene>
<name>A0A383RIK1_PAEAL</name>
<dbReference type="SUPFAM" id="SSF160214">
    <property type="entry name" value="FlaG-like"/>
    <property type="match status" value="1"/>
</dbReference>
<dbReference type="InterPro" id="IPR035924">
    <property type="entry name" value="FlaG-like_sf"/>
</dbReference>
<evidence type="ECO:0000313" key="1">
    <source>
        <dbReference type="EMBL" id="SYX86501.1"/>
    </source>
</evidence>
<sequence length="111" mass="12709">MRVAQHFTVWPTLSQIQTVHIEKSDQHSLQESNFIPIGMRKLDSVVEQGNKALKSVDTYLKVSVHEKTNQIVVKIIDTATDEVIKEIPPEKFLDLVHSLCEQLGIFVDEKR</sequence>
<organism evidence="1 2">
    <name type="scientific">Paenibacillus alvei</name>
    <name type="common">Bacillus alvei</name>
    <dbReference type="NCBI Taxonomy" id="44250"/>
    <lineage>
        <taxon>Bacteria</taxon>
        <taxon>Bacillati</taxon>
        <taxon>Bacillota</taxon>
        <taxon>Bacilli</taxon>
        <taxon>Bacillales</taxon>
        <taxon>Paenibacillaceae</taxon>
        <taxon>Paenibacillus</taxon>
    </lineage>
</organism>
<proteinExistence type="predicted"/>